<evidence type="ECO:0000313" key="3">
    <source>
        <dbReference type="EMBL" id="KAJ4145611.1"/>
    </source>
</evidence>
<dbReference type="AlphaFoldDB" id="A0A9W8Q3B3"/>
<comment type="caution">
    <text evidence="3">The sequence shown here is derived from an EMBL/GenBank/DDBJ whole genome shotgun (WGS) entry which is preliminary data.</text>
</comment>
<keyword evidence="4" id="KW-1185">Reference proteome</keyword>
<dbReference type="GeneID" id="80891616"/>
<name>A0A9W8Q3B3_AKAMU</name>
<evidence type="ECO:0008006" key="5">
    <source>
        <dbReference type="Google" id="ProtNLM"/>
    </source>
</evidence>
<gene>
    <name evidence="3" type="ORF">LMH87_004457</name>
</gene>
<protein>
    <recommendedName>
        <fullName evidence="5">Secreted protein</fullName>
    </recommendedName>
</protein>
<evidence type="ECO:0000256" key="1">
    <source>
        <dbReference type="SAM" id="MobiDB-lite"/>
    </source>
</evidence>
<evidence type="ECO:0000256" key="2">
    <source>
        <dbReference type="SAM" id="SignalP"/>
    </source>
</evidence>
<reference evidence="3" key="1">
    <citation type="journal article" date="2023" name="Access Microbiol">
        <title>De-novo genome assembly for Akanthomyces muscarius, a biocontrol agent of insect agricultural pests.</title>
        <authorList>
            <person name="Erdos Z."/>
            <person name="Studholme D.J."/>
            <person name="Raymond B."/>
            <person name="Sharma M."/>
        </authorList>
    </citation>
    <scope>NUCLEOTIDE SEQUENCE</scope>
    <source>
        <strain evidence="3">Ve6</strain>
    </source>
</reference>
<keyword evidence="2" id="KW-0732">Signal</keyword>
<feature type="chain" id="PRO_5040922609" description="Secreted protein" evidence="2">
    <location>
        <begin position="29"/>
        <end position="84"/>
    </location>
</feature>
<dbReference type="KEGG" id="amus:LMH87_004457"/>
<dbReference type="Proteomes" id="UP001144673">
    <property type="component" value="Chromosome 2"/>
</dbReference>
<organism evidence="3 4">
    <name type="scientific">Akanthomyces muscarius</name>
    <name type="common">Entomopathogenic fungus</name>
    <name type="synonym">Lecanicillium muscarium</name>
    <dbReference type="NCBI Taxonomy" id="2231603"/>
    <lineage>
        <taxon>Eukaryota</taxon>
        <taxon>Fungi</taxon>
        <taxon>Dikarya</taxon>
        <taxon>Ascomycota</taxon>
        <taxon>Pezizomycotina</taxon>
        <taxon>Sordariomycetes</taxon>
        <taxon>Hypocreomycetidae</taxon>
        <taxon>Hypocreales</taxon>
        <taxon>Cordycipitaceae</taxon>
        <taxon>Akanthomyces</taxon>
    </lineage>
</organism>
<dbReference type="EMBL" id="JAJHUN010000011">
    <property type="protein sequence ID" value="KAJ4145611.1"/>
    <property type="molecule type" value="Genomic_DNA"/>
</dbReference>
<feature type="region of interest" description="Disordered" evidence="1">
    <location>
        <begin position="61"/>
        <end position="84"/>
    </location>
</feature>
<dbReference type="RefSeq" id="XP_056049281.1">
    <property type="nucleotide sequence ID" value="XM_056195676.1"/>
</dbReference>
<accession>A0A9W8Q3B3</accession>
<evidence type="ECO:0000313" key="4">
    <source>
        <dbReference type="Proteomes" id="UP001144673"/>
    </source>
</evidence>
<sequence length="84" mass="10010">MGTSLSCCRVIYLHQLILLSSIPRITSRWPIYKQTERPLRVAGQKAKKVYRHFFKIRQFRKRNNNPNKKEENHLRPLSLVSCSE</sequence>
<proteinExistence type="predicted"/>
<feature type="signal peptide" evidence="2">
    <location>
        <begin position="1"/>
        <end position="28"/>
    </location>
</feature>